<evidence type="ECO:0000256" key="8">
    <source>
        <dbReference type="RuleBase" id="RU362118"/>
    </source>
</evidence>
<keyword evidence="3 8" id="KW-0663">Pyridoxal phosphate</keyword>
<evidence type="ECO:0000313" key="9">
    <source>
        <dbReference type="EMBL" id="MBC3920666.1"/>
    </source>
</evidence>
<dbReference type="NCBIfam" id="TIGR01324">
    <property type="entry name" value="cysta_beta_ly_B"/>
    <property type="match status" value="1"/>
</dbReference>
<reference evidence="9 10" key="1">
    <citation type="submission" date="2020-08" db="EMBL/GenBank/DDBJ databases">
        <title>Novel species isolated from subtropical streams in China.</title>
        <authorList>
            <person name="Lu H."/>
        </authorList>
    </citation>
    <scope>NUCLEOTIDE SEQUENCE [LARGE SCALE GENOMIC DNA]</scope>
    <source>
        <strain evidence="9 10">CY18W</strain>
    </source>
</reference>
<dbReference type="RefSeq" id="WP_186950404.1">
    <property type="nucleotide sequence ID" value="NZ_JACOGF010000018.1"/>
</dbReference>
<evidence type="ECO:0000256" key="2">
    <source>
        <dbReference type="ARBA" id="ARBA00009077"/>
    </source>
</evidence>
<dbReference type="PIRSF" id="PIRSF001434">
    <property type="entry name" value="CGS"/>
    <property type="match status" value="1"/>
</dbReference>
<dbReference type="Pfam" id="PF01053">
    <property type="entry name" value="Cys_Met_Meta_PP"/>
    <property type="match status" value="1"/>
</dbReference>
<dbReference type="EC" id="4.4.1.8" evidence="9"/>
<dbReference type="InterPro" id="IPR000277">
    <property type="entry name" value="Cys/Met-Metab_PyrdxlP-dep_enz"/>
</dbReference>
<dbReference type="InterPro" id="IPR006233">
    <property type="entry name" value="Cys_b_lyase_bac"/>
</dbReference>
<dbReference type="PANTHER" id="PTHR43500:SF1">
    <property type="entry name" value="CYSTATHIONINE BETA-LYASE-RELATED"/>
    <property type="match status" value="1"/>
</dbReference>
<dbReference type="EMBL" id="JACOGF010000018">
    <property type="protein sequence ID" value="MBC3920666.1"/>
    <property type="molecule type" value="Genomic_DNA"/>
</dbReference>
<dbReference type="SUPFAM" id="SSF53383">
    <property type="entry name" value="PLP-dependent transferases"/>
    <property type="match status" value="1"/>
</dbReference>
<comment type="cofactor">
    <cofactor evidence="1 8">
        <name>pyridoxal 5'-phosphate</name>
        <dbReference type="ChEBI" id="CHEBI:597326"/>
    </cofactor>
</comment>
<comment type="similarity">
    <text evidence="2 8">Belongs to the trans-sulfuration enzymes family.</text>
</comment>
<dbReference type="GO" id="GO:0016829">
    <property type="term" value="F:lyase activity"/>
    <property type="evidence" value="ECO:0007669"/>
    <property type="project" value="UniProtKB-KW"/>
</dbReference>
<evidence type="ECO:0000256" key="1">
    <source>
        <dbReference type="ARBA" id="ARBA00001933"/>
    </source>
</evidence>
<comment type="catalytic activity">
    <reaction evidence="7">
        <text>an S-substituted L-cysteine + H2O = a thiol + pyruvate + NH4(+)</text>
        <dbReference type="Rhea" id="RHEA:18121"/>
        <dbReference type="ChEBI" id="CHEBI:15361"/>
        <dbReference type="ChEBI" id="CHEBI:15377"/>
        <dbReference type="ChEBI" id="CHEBI:28938"/>
        <dbReference type="ChEBI" id="CHEBI:29256"/>
        <dbReference type="ChEBI" id="CHEBI:58717"/>
        <dbReference type="EC" id="4.4.1.13"/>
    </reaction>
</comment>
<dbReference type="InterPro" id="IPR015421">
    <property type="entry name" value="PyrdxlP-dep_Trfase_major"/>
</dbReference>
<dbReference type="PROSITE" id="PS00868">
    <property type="entry name" value="CYS_MET_METAB_PP"/>
    <property type="match status" value="1"/>
</dbReference>
<name>A0ABR6ZXV7_9BURK</name>
<organism evidence="9 10">
    <name type="scientific">Undibacterium hunanense</name>
    <dbReference type="NCBI Taxonomy" id="2762292"/>
    <lineage>
        <taxon>Bacteria</taxon>
        <taxon>Pseudomonadati</taxon>
        <taxon>Pseudomonadota</taxon>
        <taxon>Betaproteobacteria</taxon>
        <taxon>Burkholderiales</taxon>
        <taxon>Oxalobacteraceae</taxon>
        <taxon>Undibacterium</taxon>
    </lineage>
</organism>
<comment type="pathway">
    <text evidence="5">Amino-acid biosynthesis; L-methionine biosynthesis via de novo pathway; L-homocysteine from L-cystathionine: step 1/1.</text>
</comment>
<dbReference type="Proteomes" id="UP000650424">
    <property type="component" value="Unassembled WGS sequence"/>
</dbReference>
<gene>
    <name evidence="9" type="primary">metC</name>
    <name evidence="9" type="ORF">H8L32_24590</name>
</gene>
<evidence type="ECO:0000256" key="6">
    <source>
        <dbReference type="ARBA" id="ARBA00047517"/>
    </source>
</evidence>
<dbReference type="InterPro" id="IPR054542">
    <property type="entry name" value="Cys_met_metab_PP"/>
</dbReference>
<keyword evidence="10" id="KW-1185">Reference proteome</keyword>
<evidence type="ECO:0000256" key="5">
    <source>
        <dbReference type="ARBA" id="ARBA00046315"/>
    </source>
</evidence>
<dbReference type="InterPro" id="IPR015422">
    <property type="entry name" value="PyrdxlP-dep_Trfase_small"/>
</dbReference>
<proteinExistence type="inferred from homology"/>
<evidence type="ECO:0000256" key="4">
    <source>
        <dbReference type="ARBA" id="ARBA00023239"/>
    </source>
</evidence>
<comment type="caution">
    <text evidence="9">The sequence shown here is derived from an EMBL/GenBank/DDBJ whole genome shotgun (WGS) entry which is preliminary data.</text>
</comment>
<comment type="catalytic activity">
    <reaction evidence="6">
        <text>L,L-cystathionine + H2O = L-homocysteine + pyruvate + NH4(+)</text>
        <dbReference type="Rhea" id="RHEA:13965"/>
        <dbReference type="ChEBI" id="CHEBI:15361"/>
        <dbReference type="ChEBI" id="CHEBI:15377"/>
        <dbReference type="ChEBI" id="CHEBI:28938"/>
        <dbReference type="ChEBI" id="CHEBI:58161"/>
        <dbReference type="ChEBI" id="CHEBI:58199"/>
    </reaction>
</comment>
<accession>A0ABR6ZXV7</accession>
<keyword evidence="4 9" id="KW-0456">Lyase</keyword>
<evidence type="ECO:0000313" key="10">
    <source>
        <dbReference type="Proteomes" id="UP000650424"/>
    </source>
</evidence>
<evidence type="ECO:0000256" key="3">
    <source>
        <dbReference type="ARBA" id="ARBA00022898"/>
    </source>
</evidence>
<dbReference type="Gene3D" id="3.40.640.10">
    <property type="entry name" value="Type I PLP-dependent aspartate aminotransferase-like (Major domain)"/>
    <property type="match status" value="1"/>
</dbReference>
<dbReference type="PANTHER" id="PTHR43500">
    <property type="entry name" value="CYSTATHIONINE BETA-LYASE-RELATED"/>
    <property type="match status" value="1"/>
</dbReference>
<evidence type="ECO:0000256" key="7">
    <source>
        <dbReference type="ARBA" id="ARBA00047625"/>
    </source>
</evidence>
<dbReference type="InterPro" id="IPR015424">
    <property type="entry name" value="PyrdxlP-dep_Trfase"/>
</dbReference>
<sequence length="408" mass="43962">MNIVESELQTATRLTHAGRKGKAHHGPVNPALVRASTILFPDVAALKNACGTRRAYGRHGNETTQALEQALCAAEGAAACMLTSSGLSAVTTTLLALLQPGDHLLMVDTVYDPTRDFCDGLLQRMNISTTYYDPLIGRDITALIQPNTRVVFVESPGSLTFEVQDIPAIAAQAHARGAVVVSDSTWATPIGWNSFELGIDVSIHAATKYIVGHSDALMGAILTTAALHDRIRSTYRQLGMSIGADDAALALRGLRTMAARLAVHRESAKVVALWLQQQPEVAEVLYPPLPGCAGHDLWKRDFKPDYACGLMGAVFHADISEQQVAALIDKTRLFGIGFSWGGFESLMLPTSPAAYRTVNADKWTAPMLRLHVGLEDVDDLLADLAHGFDALRKTVQVQHEPCLLKAVV</sequence>
<protein>
    <submittedName>
        <fullName evidence="9">Cystathionine beta-lyase</fullName>
        <ecNumber evidence="9">4.4.1.8</ecNumber>
    </submittedName>
</protein>
<dbReference type="Gene3D" id="3.90.1150.10">
    <property type="entry name" value="Aspartate Aminotransferase, domain 1"/>
    <property type="match status" value="1"/>
</dbReference>